<organism evidence="2 3">
    <name type="scientific">Friedmanniomyces endolithicus</name>
    <dbReference type="NCBI Taxonomy" id="329885"/>
    <lineage>
        <taxon>Eukaryota</taxon>
        <taxon>Fungi</taxon>
        <taxon>Dikarya</taxon>
        <taxon>Ascomycota</taxon>
        <taxon>Pezizomycotina</taxon>
        <taxon>Dothideomycetes</taxon>
        <taxon>Dothideomycetidae</taxon>
        <taxon>Mycosphaerellales</taxon>
        <taxon>Teratosphaeriaceae</taxon>
        <taxon>Friedmanniomyces</taxon>
    </lineage>
</organism>
<evidence type="ECO:0000313" key="3">
    <source>
        <dbReference type="Proteomes" id="UP000310066"/>
    </source>
</evidence>
<sequence>MANTASSRERHFYSGADYEAAQTLLALSQPADPADTQAARTLLAISQQPIQYTHQPLTSTARVSALQHRHSHTANPHTSAALPLYTPPPPVRTQDHDHRALTTYTHRQSPLHLTQVDEADSNLLAPTRSPTRLHQYTQADSHAAQVLLSLNLPLPQPESLSDGALVSMYWFQLDDATVQRLAGQYGVAGIVEMSGQGQHTNGLQLEDVEERVREVLGRTQTGLEMQAADGGAEGGETVRVGEPGGVQGGQSRAGRVESISASHTGSGGVESGERRDSAYDQVRAAEWAAQDERSLSLE</sequence>
<evidence type="ECO:0000256" key="1">
    <source>
        <dbReference type="SAM" id="MobiDB-lite"/>
    </source>
</evidence>
<evidence type="ECO:0000313" key="2">
    <source>
        <dbReference type="EMBL" id="TKA47222.1"/>
    </source>
</evidence>
<name>A0A4U0VEU6_9PEZI</name>
<protein>
    <submittedName>
        <fullName evidence="2">Uncharacterized protein</fullName>
    </submittedName>
</protein>
<dbReference type="OrthoDB" id="10278944at2759"/>
<gene>
    <name evidence="2" type="ORF">B0A54_02700</name>
</gene>
<feature type="region of interest" description="Disordered" evidence="1">
    <location>
        <begin position="229"/>
        <end position="278"/>
    </location>
</feature>
<reference evidence="2 3" key="1">
    <citation type="submission" date="2017-03" db="EMBL/GenBank/DDBJ databases">
        <title>Genomes of endolithic fungi from Antarctica.</title>
        <authorList>
            <person name="Coleine C."/>
            <person name="Masonjones S."/>
            <person name="Stajich J.E."/>
        </authorList>
    </citation>
    <scope>NUCLEOTIDE SEQUENCE [LARGE SCALE GENOMIC DNA]</scope>
    <source>
        <strain evidence="2 3">CCFEE 5311</strain>
    </source>
</reference>
<dbReference type="Proteomes" id="UP000310066">
    <property type="component" value="Unassembled WGS sequence"/>
</dbReference>
<dbReference type="EMBL" id="NAJP01000006">
    <property type="protein sequence ID" value="TKA47222.1"/>
    <property type="molecule type" value="Genomic_DNA"/>
</dbReference>
<comment type="caution">
    <text evidence="2">The sequence shown here is derived from an EMBL/GenBank/DDBJ whole genome shotgun (WGS) entry which is preliminary data.</text>
</comment>
<dbReference type="AlphaFoldDB" id="A0A4U0VEU6"/>
<accession>A0A4U0VEU6</accession>
<proteinExistence type="predicted"/>